<accession>A0ACC0PXK1</accession>
<organism evidence="1 2">
    <name type="scientific">Rhododendron molle</name>
    <name type="common">Chinese azalea</name>
    <name type="synonym">Azalea mollis</name>
    <dbReference type="NCBI Taxonomy" id="49168"/>
    <lineage>
        <taxon>Eukaryota</taxon>
        <taxon>Viridiplantae</taxon>
        <taxon>Streptophyta</taxon>
        <taxon>Embryophyta</taxon>
        <taxon>Tracheophyta</taxon>
        <taxon>Spermatophyta</taxon>
        <taxon>Magnoliopsida</taxon>
        <taxon>eudicotyledons</taxon>
        <taxon>Gunneridae</taxon>
        <taxon>Pentapetalae</taxon>
        <taxon>asterids</taxon>
        <taxon>Ericales</taxon>
        <taxon>Ericaceae</taxon>
        <taxon>Ericoideae</taxon>
        <taxon>Rhodoreae</taxon>
        <taxon>Rhododendron</taxon>
    </lineage>
</organism>
<name>A0ACC0PXK1_RHOML</name>
<comment type="caution">
    <text evidence="1">The sequence shown here is derived from an EMBL/GenBank/DDBJ whole genome shotgun (WGS) entry which is preliminary data.</text>
</comment>
<gene>
    <name evidence="1" type="ORF">RHMOL_Rhmol02G0275800</name>
</gene>
<reference evidence="1" key="1">
    <citation type="submission" date="2022-02" db="EMBL/GenBank/DDBJ databases">
        <title>Plant Genome Project.</title>
        <authorList>
            <person name="Zhang R.-G."/>
        </authorList>
    </citation>
    <scope>NUCLEOTIDE SEQUENCE</scope>
    <source>
        <strain evidence="1">AT1</strain>
    </source>
</reference>
<evidence type="ECO:0000313" key="1">
    <source>
        <dbReference type="EMBL" id="KAI8569397.1"/>
    </source>
</evidence>
<proteinExistence type="predicted"/>
<evidence type="ECO:0000313" key="2">
    <source>
        <dbReference type="Proteomes" id="UP001062846"/>
    </source>
</evidence>
<dbReference type="EMBL" id="CM046389">
    <property type="protein sequence ID" value="KAI8569397.1"/>
    <property type="molecule type" value="Genomic_DNA"/>
</dbReference>
<sequence>MRILEECYCMCIPRSVAFKEESKERDVDALRGENELIQEMKSLKMVKMCTYGSLWCIWILVLWATLASGQGSWNSTSMKQTLRGSRSGSGSSFNMLDSKATGQSDSDPTVRYAVTSLCKGKEYEFSPPAIMSFTMIASPNG</sequence>
<keyword evidence="2" id="KW-1185">Reference proteome</keyword>
<dbReference type="Proteomes" id="UP001062846">
    <property type="component" value="Chromosome 2"/>
</dbReference>
<protein>
    <submittedName>
        <fullName evidence="1">Uncharacterized protein</fullName>
    </submittedName>
</protein>